<dbReference type="GO" id="GO:0006355">
    <property type="term" value="P:regulation of DNA-templated transcription"/>
    <property type="evidence" value="ECO:0007669"/>
    <property type="project" value="InterPro"/>
</dbReference>
<dbReference type="AlphaFoldDB" id="A0A3Q9HNU2"/>
<name>A0A3Q9HNU2_9FIRM</name>
<dbReference type="GO" id="GO:0003677">
    <property type="term" value="F:DNA binding"/>
    <property type="evidence" value="ECO:0007669"/>
    <property type="project" value="InterPro"/>
</dbReference>
<dbReference type="InterPro" id="IPR016032">
    <property type="entry name" value="Sig_transdc_resp-reg_C-effctor"/>
</dbReference>
<gene>
    <name evidence="1" type="ORF">BBF96_01625</name>
</gene>
<dbReference type="KEGG" id="aft:BBF96_01625"/>
<accession>A0A3Q9HNU2</accession>
<organism evidence="1 2">
    <name type="scientific">Anoxybacter fermentans</name>
    <dbReference type="NCBI Taxonomy" id="1323375"/>
    <lineage>
        <taxon>Bacteria</taxon>
        <taxon>Bacillati</taxon>
        <taxon>Bacillota</taxon>
        <taxon>Clostridia</taxon>
        <taxon>Halanaerobiales</taxon>
        <taxon>Anoxybacter</taxon>
    </lineage>
</organism>
<sequence length="241" mass="28147">MEKDLLFLSRIRIESLVMEMGEHMKYCVITLDLVNSRQLPDREKVQKKFKEVLKLINQKYAGVIKVPFDFTLGDEVQGVLASLKDSYPLIRDFQRIFQTYPFYAGVGYGEILTRLSGRSGEMDGPAFHLARASIERLKEGYIRSHGRFVPLVRYTFQSPELTSIVNNYIQMVELLKFKLTDKQREVYWLLFETGTYREIAERLKQSKSAITQKIQAGYVEEIRAGEDGLIQLLEWIERKEM</sequence>
<reference evidence="1 2" key="1">
    <citation type="submission" date="2016-07" db="EMBL/GenBank/DDBJ databases">
        <title>Genome and transcriptome analysis of iron-reducing fermentative bacteria Anoxybacter fermentans.</title>
        <authorList>
            <person name="Zeng X."/>
            <person name="Shao Z."/>
        </authorList>
    </citation>
    <scope>NUCLEOTIDE SEQUENCE [LARGE SCALE GENOMIC DNA]</scope>
    <source>
        <strain evidence="1 2">DY22613</strain>
    </source>
</reference>
<evidence type="ECO:0000313" key="1">
    <source>
        <dbReference type="EMBL" id="AZR72208.1"/>
    </source>
</evidence>
<dbReference type="Proteomes" id="UP000267250">
    <property type="component" value="Chromosome"/>
</dbReference>
<dbReference type="Pfam" id="PF16264">
    <property type="entry name" value="SatD"/>
    <property type="match status" value="1"/>
</dbReference>
<dbReference type="EMBL" id="CP016379">
    <property type="protein sequence ID" value="AZR72208.1"/>
    <property type="molecule type" value="Genomic_DNA"/>
</dbReference>
<protein>
    <submittedName>
        <fullName evidence="1">Uncharacterized protein</fullName>
    </submittedName>
</protein>
<proteinExistence type="predicted"/>
<evidence type="ECO:0000313" key="2">
    <source>
        <dbReference type="Proteomes" id="UP000267250"/>
    </source>
</evidence>
<dbReference type="SUPFAM" id="SSF46894">
    <property type="entry name" value="C-terminal effector domain of the bipartite response regulators"/>
    <property type="match status" value="1"/>
</dbReference>
<keyword evidence="2" id="KW-1185">Reference proteome</keyword>
<dbReference type="InterPro" id="IPR032580">
    <property type="entry name" value="SatD"/>
</dbReference>
<dbReference type="OrthoDB" id="3197351at2"/>